<dbReference type="EMBL" id="CP035467">
    <property type="protein sequence ID" value="QCW82895.1"/>
    <property type="molecule type" value="Genomic_DNA"/>
</dbReference>
<organism evidence="1 2">
    <name type="scientific">Methylotuvimicrobium buryatense</name>
    <name type="common">Methylomicrobium buryatense</name>
    <dbReference type="NCBI Taxonomy" id="95641"/>
    <lineage>
        <taxon>Bacteria</taxon>
        <taxon>Pseudomonadati</taxon>
        <taxon>Pseudomonadota</taxon>
        <taxon>Gammaproteobacteria</taxon>
        <taxon>Methylococcales</taxon>
        <taxon>Methylococcaceae</taxon>
        <taxon>Methylotuvimicrobium</taxon>
    </lineage>
</organism>
<dbReference type="CDD" id="cd02980">
    <property type="entry name" value="TRX_Fd_family"/>
    <property type="match status" value="1"/>
</dbReference>
<dbReference type="SUPFAM" id="SSF52833">
    <property type="entry name" value="Thioredoxin-like"/>
    <property type="match status" value="1"/>
</dbReference>
<evidence type="ECO:0000313" key="2">
    <source>
        <dbReference type="Proteomes" id="UP000305881"/>
    </source>
</evidence>
<sequence length="124" mass="13853">MTNHTPSMPEKPKMGDYKRHLLVCTGPRCTEDGEAQALFETLGEKFKAAGIDKGALRVKRTRTHCFATCKSGPIMCVQPDGIWYYNVNETNLQRIIDEHLLGGKPVEELIYHRACSADAVSSEQ</sequence>
<accession>A0A4V1IJX2</accession>
<dbReference type="RefSeq" id="WP_040575272.1">
    <property type="nucleotide sequence ID" value="NZ_CP035467.1"/>
</dbReference>
<proteinExistence type="predicted"/>
<reference evidence="2" key="1">
    <citation type="journal article" date="2019" name="J. Bacteriol.">
        <title>A Mutagenic Screen Identifies a TonB-Dependent Receptor Required for the Lanthanide Metal Switch in the Type I Methanotroph 'Methylotuvimicrobium buryatense' 5GB1C.</title>
        <authorList>
            <person name="Groom J.D."/>
            <person name="Ford S.M."/>
            <person name="Pesesky M.W."/>
            <person name="Lidstrom M.E."/>
        </authorList>
    </citation>
    <scope>NUCLEOTIDE SEQUENCE [LARGE SCALE GENOMIC DNA]</scope>
    <source>
        <strain evidence="2">5GB1C</strain>
    </source>
</reference>
<name>A0A4V1IJX2_METBY</name>
<dbReference type="Proteomes" id="UP000305881">
    <property type="component" value="Chromosome"/>
</dbReference>
<dbReference type="OrthoDB" id="9800597at2"/>
<protein>
    <submittedName>
        <fullName evidence="1">(2Fe-2S) ferredoxin domain-containing protein</fullName>
    </submittedName>
</protein>
<dbReference type="InterPro" id="IPR036249">
    <property type="entry name" value="Thioredoxin-like_sf"/>
</dbReference>
<dbReference type="AlphaFoldDB" id="A0A4V1IJX2"/>
<gene>
    <name evidence="1" type="ORF">EQU24_12060</name>
</gene>
<keyword evidence="2" id="KW-1185">Reference proteome</keyword>
<dbReference type="KEGG" id="mbur:EQU24_12060"/>
<dbReference type="Gene3D" id="3.40.30.10">
    <property type="entry name" value="Glutaredoxin"/>
    <property type="match status" value="1"/>
</dbReference>
<evidence type="ECO:0000313" key="1">
    <source>
        <dbReference type="EMBL" id="QCW82895.1"/>
    </source>
</evidence>
<dbReference type="STRING" id="675511.GCA_000341735_00630"/>